<organism evidence="2 3">
    <name type="scientific">Pedobacter jamesrossensis</name>
    <dbReference type="NCBI Taxonomy" id="1908238"/>
    <lineage>
        <taxon>Bacteria</taxon>
        <taxon>Pseudomonadati</taxon>
        <taxon>Bacteroidota</taxon>
        <taxon>Sphingobacteriia</taxon>
        <taxon>Sphingobacteriales</taxon>
        <taxon>Sphingobacteriaceae</taxon>
        <taxon>Pedobacter</taxon>
    </lineage>
</organism>
<sequence>MEILPQIINGGCHSDKRGTICFLNDFDMSAVKRFYIIKHPSLEVKRGWRAHKIEQRWFYVFKGIFRISTIKIDNWTNPSETLEKTIFELKDIQNQVLYVPAGYATCLQALSPDSEVVVFADYGLGNAKLDDYLFPVTHFS</sequence>
<dbReference type="RefSeq" id="WP_378959714.1">
    <property type="nucleotide sequence ID" value="NZ_JBHRXC010000016.1"/>
</dbReference>
<comment type="caution">
    <text evidence="2">The sequence shown here is derived from an EMBL/GenBank/DDBJ whole genome shotgun (WGS) entry which is preliminary data.</text>
</comment>
<evidence type="ECO:0000313" key="3">
    <source>
        <dbReference type="Proteomes" id="UP001595792"/>
    </source>
</evidence>
<dbReference type="InterPro" id="IPR011051">
    <property type="entry name" value="RmlC_Cupin_sf"/>
</dbReference>
<keyword evidence="3" id="KW-1185">Reference proteome</keyword>
<gene>
    <name evidence="2" type="ORF">ACFOUY_06715</name>
</gene>
<name>A0ABV8NHG4_9SPHI</name>
<feature type="domain" description="Sugar 3,4-ketoisomerase QdtA cupin" evidence="1">
    <location>
        <begin position="13"/>
        <end position="123"/>
    </location>
</feature>
<dbReference type="Proteomes" id="UP001595792">
    <property type="component" value="Unassembled WGS sequence"/>
</dbReference>
<dbReference type="SUPFAM" id="SSF51182">
    <property type="entry name" value="RmlC-like cupins"/>
    <property type="match status" value="1"/>
</dbReference>
<reference evidence="3" key="1">
    <citation type="journal article" date="2019" name="Int. J. Syst. Evol. Microbiol.">
        <title>The Global Catalogue of Microorganisms (GCM) 10K type strain sequencing project: providing services to taxonomists for standard genome sequencing and annotation.</title>
        <authorList>
            <consortium name="The Broad Institute Genomics Platform"/>
            <consortium name="The Broad Institute Genome Sequencing Center for Infectious Disease"/>
            <person name="Wu L."/>
            <person name="Ma J."/>
        </authorList>
    </citation>
    <scope>NUCLEOTIDE SEQUENCE [LARGE SCALE GENOMIC DNA]</scope>
    <source>
        <strain evidence="3">CCM 8689</strain>
    </source>
</reference>
<proteinExistence type="predicted"/>
<dbReference type="Gene3D" id="2.60.120.10">
    <property type="entry name" value="Jelly Rolls"/>
    <property type="match status" value="1"/>
</dbReference>
<evidence type="ECO:0000259" key="1">
    <source>
        <dbReference type="Pfam" id="PF05523"/>
    </source>
</evidence>
<dbReference type="InterPro" id="IPR014710">
    <property type="entry name" value="RmlC-like_jellyroll"/>
</dbReference>
<dbReference type="EMBL" id="JBHSBY010000033">
    <property type="protein sequence ID" value="MFC4196385.1"/>
    <property type="molecule type" value="Genomic_DNA"/>
</dbReference>
<accession>A0ABV8NHG4</accession>
<protein>
    <submittedName>
        <fullName evidence="2">WxcM-like domain-containing protein</fullName>
    </submittedName>
</protein>
<dbReference type="Pfam" id="PF05523">
    <property type="entry name" value="FdtA"/>
    <property type="match status" value="1"/>
</dbReference>
<dbReference type="InterPro" id="IPR008894">
    <property type="entry name" value="QdtA_cupin_dom"/>
</dbReference>
<evidence type="ECO:0000313" key="2">
    <source>
        <dbReference type="EMBL" id="MFC4196385.1"/>
    </source>
</evidence>